<keyword evidence="2" id="KW-0812">Transmembrane</keyword>
<dbReference type="Proteomes" id="UP001162889">
    <property type="component" value="Unassembled WGS sequence"/>
</dbReference>
<feature type="transmembrane region" description="Helical" evidence="2">
    <location>
        <begin position="12"/>
        <end position="33"/>
    </location>
</feature>
<protein>
    <recommendedName>
        <fullName evidence="5">DUF4124 domain-containing protein</fullName>
    </recommendedName>
</protein>
<gene>
    <name evidence="3" type="ORF">L1274_005479</name>
</gene>
<dbReference type="EMBL" id="JALJZU010000012">
    <property type="protein sequence ID" value="MCP2011727.1"/>
    <property type="molecule type" value="Genomic_DNA"/>
</dbReference>
<accession>A0ABT1GRX8</accession>
<evidence type="ECO:0000256" key="1">
    <source>
        <dbReference type="SAM" id="MobiDB-lite"/>
    </source>
</evidence>
<name>A0ABT1GRX8_9BURK</name>
<evidence type="ECO:0008006" key="5">
    <source>
        <dbReference type="Google" id="ProtNLM"/>
    </source>
</evidence>
<dbReference type="RefSeq" id="WP_229224599.1">
    <property type="nucleotide sequence ID" value="NZ_JAHTGR010000002.1"/>
</dbReference>
<evidence type="ECO:0000313" key="3">
    <source>
        <dbReference type="EMBL" id="MCP2011727.1"/>
    </source>
</evidence>
<keyword evidence="4" id="KW-1185">Reference proteome</keyword>
<proteinExistence type="predicted"/>
<organism evidence="3 4">
    <name type="scientific">Duganella violaceipulchra</name>
    <dbReference type="NCBI Taxonomy" id="2849652"/>
    <lineage>
        <taxon>Bacteria</taxon>
        <taxon>Pseudomonadati</taxon>
        <taxon>Pseudomonadota</taxon>
        <taxon>Betaproteobacteria</taxon>
        <taxon>Burkholderiales</taxon>
        <taxon>Oxalobacteraceae</taxon>
        <taxon>Telluria group</taxon>
        <taxon>Duganella</taxon>
    </lineage>
</organism>
<comment type="caution">
    <text evidence="3">The sequence shown here is derived from an EMBL/GenBank/DDBJ whole genome shotgun (WGS) entry which is preliminary data.</text>
</comment>
<evidence type="ECO:0000256" key="2">
    <source>
        <dbReference type="SAM" id="Phobius"/>
    </source>
</evidence>
<keyword evidence="2" id="KW-0472">Membrane</keyword>
<keyword evidence="2" id="KW-1133">Transmembrane helix</keyword>
<feature type="region of interest" description="Disordered" evidence="1">
    <location>
        <begin position="106"/>
        <end position="136"/>
    </location>
</feature>
<reference evidence="3" key="1">
    <citation type="submission" date="2022-03" db="EMBL/GenBank/DDBJ databases">
        <title>Genome Encyclopedia of Bacteria and Archaea VI: Functional Genomics of Type Strains.</title>
        <authorList>
            <person name="Whitman W."/>
        </authorList>
    </citation>
    <scope>NUCLEOTIDE SEQUENCE</scope>
    <source>
        <strain evidence="3">HSC-15S17</strain>
    </source>
</reference>
<evidence type="ECO:0000313" key="4">
    <source>
        <dbReference type="Proteomes" id="UP001162889"/>
    </source>
</evidence>
<sequence length="136" mass="13858">MSGKQISKQRGLGLIQVAIVMASLAAIAMAFLMSARHERNFFTEGLAKLTGQAPAAASASASASATAVAAPAAPAGVLRKCVIDGKTVLSDVDCKDGKVVKAIDTRGIEAPKVPKPDPADAAPQSATDKMIEKATR</sequence>
<feature type="compositionally biased region" description="Basic and acidic residues" evidence="1">
    <location>
        <begin position="106"/>
        <end position="118"/>
    </location>
</feature>